<dbReference type="InterPro" id="IPR001451">
    <property type="entry name" value="Hexapep"/>
</dbReference>
<protein>
    <submittedName>
        <fullName evidence="5">CatB-related O-acetyltransferase</fullName>
    </submittedName>
</protein>
<evidence type="ECO:0000256" key="3">
    <source>
        <dbReference type="ARBA" id="ARBA00022737"/>
    </source>
</evidence>
<keyword evidence="2" id="KW-0808">Transferase</keyword>
<evidence type="ECO:0000313" key="5">
    <source>
        <dbReference type="EMBL" id="MBO8460062.1"/>
    </source>
</evidence>
<dbReference type="EMBL" id="JADIMG010000068">
    <property type="protein sequence ID" value="MBO8460062.1"/>
    <property type="molecule type" value="Genomic_DNA"/>
</dbReference>
<accession>A0A9D9HUA3</accession>
<evidence type="ECO:0000256" key="1">
    <source>
        <dbReference type="ARBA" id="ARBA00007274"/>
    </source>
</evidence>
<dbReference type="Pfam" id="PF00132">
    <property type="entry name" value="Hexapep"/>
    <property type="match status" value="1"/>
</dbReference>
<evidence type="ECO:0000256" key="4">
    <source>
        <dbReference type="ARBA" id="ARBA00023315"/>
    </source>
</evidence>
<organism evidence="5 6">
    <name type="scientific">Candidatus Gallipaludibacter merdavium</name>
    <dbReference type="NCBI Taxonomy" id="2840839"/>
    <lineage>
        <taxon>Bacteria</taxon>
        <taxon>Pseudomonadati</taxon>
        <taxon>Bacteroidota</taxon>
        <taxon>Bacteroidia</taxon>
        <taxon>Bacteroidales</taxon>
        <taxon>Candidatus Gallipaludibacter</taxon>
    </lineage>
</organism>
<reference evidence="5" key="1">
    <citation type="submission" date="2020-10" db="EMBL/GenBank/DDBJ databases">
        <authorList>
            <person name="Gilroy R."/>
        </authorList>
    </citation>
    <scope>NUCLEOTIDE SEQUENCE</scope>
    <source>
        <strain evidence="5">G3-3990</strain>
    </source>
</reference>
<dbReference type="SUPFAM" id="SSF53448">
    <property type="entry name" value="Nucleotide-diphospho-sugar transferases"/>
    <property type="match status" value="1"/>
</dbReference>
<dbReference type="CDD" id="cd03349">
    <property type="entry name" value="LbH_XAT"/>
    <property type="match status" value="1"/>
</dbReference>
<dbReference type="PROSITE" id="PS00101">
    <property type="entry name" value="HEXAPEP_TRANSFERASES"/>
    <property type="match status" value="1"/>
</dbReference>
<dbReference type="Proteomes" id="UP000823641">
    <property type="component" value="Unassembled WGS sequence"/>
</dbReference>
<dbReference type="SUPFAM" id="SSF51161">
    <property type="entry name" value="Trimeric LpxA-like enzymes"/>
    <property type="match status" value="1"/>
</dbReference>
<dbReference type="GO" id="GO:0016746">
    <property type="term" value="F:acyltransferase activity"/>
    <property type="evidence" value="ECO:0007669"/>
    <property type="project" value="UniProtKB-KW"/>
</dbReference>
<dbReference type="InterPro" id="IPR029044">
    <property type="entry name" value="Nucleotide-diphossugar_trans"/>
</dbReference>
<dbReference type="PANTHER" id="PTHR43300">
    <property type="entry name" value="ACETYLTRANSFERASE"/>
    <property type="match status" value="1"/>
</dbReference>
<comment type="similarity">
    <text evidence="1">Belongs to the transferase hexapeptide repeat family.</text>
</comment>
<name>A0A9D9HUA3_9BACT</name>
<sequence length="522" mass="60530">MNLAPVILFVYNRPVHTERTLEALYRNELASESELYIYADGPKPNATLEQQEKIAEVRNVIRKRQWCGNVHIVESDTNKGLADSIISGVTEIVNKYGKVIVLEDDICTSVGFLRFMNEALTMYEYEEKVMQVSGYIYPYKYKTKDTTCFLRIMSCWGWGTWKRAWQYYEHNIDVHLSHYSTSREIKKFNIEGHGKFYWQLIANKNNEIYTWAVRWYASWLYQGGYTLFPMKSLVQNNGFDDTGENTTKKDLKRFTGEIAPFVELKRQSIKENHYVRCAIDSFYKDAYKISLARKIKNYLNKIGNISLMWKMFQFFRLLYRGEINLNAVCDKKSNVSLGKYSQIKSLYHIYDSSIGDYSYVASNSYIYNTSIGRFCSIGSNFRCGIGIHPTSGVSTSPMFYSSRRQNGISLSGKNKIEEHLPVKIGNDVFIGDNVIVCSGITIGDGAIIGAGAVVSKDIPPYAIAVGCPIQIKKYRFDKRQIEELLKIRWWDWNDHYLYKVEEYFFDVDNFIDVCKNDKKNTI</sequence>
<dbReference type="InterPro" id="IPR011004">
    <property type="entry name" value="Trimer_LpxA-like_sf"/>
</dbReference>
<evidence type="ECO:0000256" key="2">
    <source>
        <dbReference type="ARBA" id="ARBA00022679"/>
    </source>
</evidence>
<dbReference type="PANTHER" id="PTHR43300:SF11">
    <property type="entry name" value="ACETYLTRANSFERASE RV3034C-RELATED"/>
    <property type="match status" value="1"/>
</dbReference>
<keyword evidence="4" id="KW-0012">Acyltransferase</keyword>
<dbReference type="InterPro" id="IPR050179">
    <property type="entry name" value="Trans_hexapeptide_repeat"/>
</dbReference>
<keyword evidence="3" id="KW-0677">Repeat</keyword>
<proteinExistence type="inferred from homology"/>
<comment type="caution">
    <text evidence="5">The sequence shown here is derived from an EMBL/GenBank/DDBJ whole genome shotgun (WGS) entry which is preliminary data.</text>
</comment>
<dbReference type="Gene3D" id="2.160.10.10">
    <property type="entry name" value="Hexapeptide repeat proteins"/>
    <property type="match status" value="1"/>
</dbReference>
<dbReference type="InterPro" id="IPR018357">
    <property type="entry name" value="Hexapep_transf_CS"/>
</dbReference>
<dbReference type="AlphaFoldDB" id="A0A9D9HUA3"/>
<gene>
    <name evidence="5" type="ORF">IAA73_07010</name>
</gene>
<reference evidence="5" key="2">
    <citation type="journal article" date="2021" name="PeerJ">
        <title>Extensive microbial diversity within the chicken gut microbiome revealed by metagenomics and culture.</title>
        <authorList>
            <person name="Gilroy R."/>
            <person name="Ravi A."/>
            <person name="Getino M."/>
            <person name="Pursley I."/>
            <person name="Horton D.L."/>
            <person name="Alikhan N.F."/>
            <person name="Baker D."/>
            <person name="Gharbi K."/>
            <person name="Hall N."/>
            <person name="Watson M."/>
            <person name="Adriaenssens E.M."/>
            <person name="Foster-Nyarko E."/>
            <person name="Jarju S."/>
            <person name="Secka A."/>
            <person name="Antonio M."/>
            <person name="Oren A."/>
            <person name="Chaudhuri R.R."/>
            <person name="La Ragione R."/>
            <person name="Hildebrand F."/>
            <person name="Pallen M.J."/>
        </authorList>
    </citation>
    <scope>NUCLEOTIDE SEQUENCE</scope>
    <source>
        <strain evidence="5">G3-3990</strain>
    </source>
</reference>
<dbReference type="Gene3D" id="3.90.550.10">
    <property type="entry name" value="Spore Coat Polysaccharide Biosynthesis Protein SpsA, Chain A"/>
    <property type="match status" value="1"/>
</dbReference>
<evidence type="ECO:0000313" key="6">
    <source>
        <dbReference type="Proteomes" id="UP000823641"/>
    </source>
</evidence>